<dbReference type="InterPro" id="IPR027417">
    <property type="entry name" value="P-loop_NTPase"/>
</dbReference>
<dbReference type="EMBL" id="CP064942">
    <property type="protein sequence ID" value="QPH52754.1"/>
    <property type="molecule type" value="Genomic_DNA"/>
</dbReference>
<evidence type="ECO:0000256" key="2">
    <source>
        <dbReference type="ARBA" id="ARBA00007599"/>
    </source>
</evidence>
<evidence type="ECO:0000256" key="4">
    <source>
        <dbReference type="ARBA" id="ARBA00022490"/>
    </source>
</evidence>
<evidence type="ECO:0000256" key="9">
    <source>
        <dbReference type="ARBA" id="ARBA00022842"/>
    </source>
</evidence>
<keyword evidence="9" id="KW-0460">Magnesium</keyword>
<keyword evidence="12" id="KW-1185">Reference proteome</keyword>
<dbReference type="GO" id="GO:0046872">
    <property type="term" value="F:metal ion binding"/>
    <property type="evidence" value="ECO:0007669"/>
    <property type="project" value="UniProtKB-KW"/>
</dbReference>
<dbReference type="GO" id="GO:0005737">
    <property type="term" value="C:cytoplasm"/>
    <property type="evidence" value="ECO:0007669"/>
    <property type="project" value="UniProtKB-SubCell"/>
</dbReference>
<evidence type="ECO:0000256" key="10">
    <source>
        <dbReference type="ARBA" id="ARBA00032441"/>
    </source>
</evidence>
<organism evidence="11 12">
    <name type="scientific">Pontivivens ytuae</name>
    <dbReference type="NCBI Taxonomy" id="2789856"/>
    <lineage>
        <taxon>Bacteria</taxon>
        <taxon>Pseudomonadati</taxon>
        <taxon>Pseudomonadota</taxon>
        <taxon>Alphaproteobacteria</taxon>
        <taxon>Rhodobacterales</taxon>
        <taxon>Paracoccaceae</taxon>
        <taxon>Pontivivens</taxon>
    </lineage>
</organism>
<dbReference type="PANTHER" id="PTHR33540">
    <property type="entry name" value="TRNA THREONYLCARBAMOYLADENOSINE BIOSYNTHESIS PROTEIN TSAE"/>
    <property type="match status" value="1"/>
</dbReference>
<evidence type="ECO:0000256" key="5">
    <source>
        <dbReference type="ARBA" id="ARBA00022694"/>
    </source>
</evidence>
<dbReference type="NCBIfam" id="TIGR00150">
    <property type="entry name" value="T6A_YjeE"/>
    <property type="match status" value="1"/>
</dbReference>
<evidence type="ECO:0000256" key="1">
    <source>
        <dbReference type="ARBA" id="ARBA00004496"/>
    </source>
</evidence>
<dbReference type="SUPFAM" id="SSF52540">
    <property type="entry name" value="P-loop containing nucleoside triphosphate hydrolases"/>
    <property type="match status" value="1"/>
</dbReference>
<keyword evidence="5" id="KW-0819">tRNA processing</keyword>
<accession>A0A7S9LP91</accession>
<sequence>MDDTAPLHLTLPDAEATARLAERLAGGLRAGDTLLLSGPIGAGKSHFARALIRALTTPEQEVPSPTFTLVQDYATARGPLWHMDLYRLGAVDELVELGVEDALGTAVCLIEWPERLGEMTPADHVALALEPAADSEARVAHLSGYGAGWTRLRPLAEGECHDA</sequence>
<keyword evidence="6" id="KW-0479">Metal-binding</keyword>
<keyword evidence="7" id="KW-0547">Nucleotide-binding</keyword>
<dbReference type="Proteomes" id="UP000594800">
    <property type="component" value="Chromosome"/>
</dbReference>
<dbReference type="AlphaFoldDB" id="A0A7S9LP91"/>
<dbReference type="Gene3D" id="3.40.50.300">
    <property type="entry name" value="P-loop containing nucleotide triphosphate hydrolases"/>
    <property type="match status" value="1"/>
</dbReference>
<dbReference type="PANTHER" id="PTHR33540:SF2">
    <property type="entry name" value="TRNA THREONYLCARBAMOYLADENOSINE BIOSYNTHESIS PROTEIN TSAE"/>
    <property type="match status" value="1"/>
</dbReference>
<evidence type="ECO:0000256" key="7">
    <source>
        <dbReference type="ARBA" id="ARBA00022741"/>
    </source>
</evidence>
<keyword evidence="8" id="KW-0067">ATP-binding</keyword>
<evidence type="ECO:0000256" key="8">
    <source>
        <dbReference type="ARBA" id="ARBA00022840"/>
    </source>
</evidence>
<dbReference type="KEGG" id="poz:I0K15_13145"/>
<comment type="subcellular location">
    <subcellularLocation>
        <location evidence="1">Cytoplasm</location>
    </subcellularLocation>
</comment>
<gene>
    <name evidence="11" type="primary">tsaE</name>
    <name evidence="11" type="ORF">I0K15_13145</name>
</gene>
<evidence type="ECO:0000313" key="12">
    <source>
        <dbReference type="Proteomes" id="UP000594800"/>
    </source>
</evidence>
<protein>
    <recommendedName>
        <fullName evidence="3">tRNA threonylcarbamoyladenosine biosynthesis protein TsaE</fullName>
    </recommendedName>
    <alternativeName>
        <fullName evidence="10">t(6)A37 threonylcarbamoyladenosine biosynthesis protein TsaE</fullName>
    </alternativeName>
</protein>
<reference evidence="11 12" key="1">
    <citation type="submission" date="2020-11" db="EMBL/GenBank/DDBJ databases">
        <title>Description of Pontivivens ytuae sp. nov. isolated from deep sea sediment of Mariana Trench.</title>
        <authorList>
            <person name="Wang Z."/>
            <person name="Sun Q.-L."/>
            <person name="Xu X.-D."/>
            <person name="Tang Y.-Z."/>
            <person name="Zhang J."/>
        </authorList>
    </citation>
    <scope>NUCLEOTIDE SEQUENCE [LARGE SCALE GENOMIC DNA]</scope>
    <source>
        <strain evidence="11 12">MT2928</strain>
    </source>
</reference>
<evidence type="ECO:0000256" key="3">
    <source>
        <dbReference type="ARBA" id="ARBA00019010"/>
    </source>
</evidence>
<dbReference type="Pfam" id="PF02367">
    <property type="entry name" value="TsaE"/>
    <property type="match status" value="1"/>
</dbReference>
<dbReference type="GO" id="GO:0016740">
    <property type="term" value="F:transferase activity"/>
    <property type="evidence" value="ECO:0007669"/>
    <property type="project" value="UniProtKB-KW"/>
</dbReference>
<evidence type="ECO:0000256" key="6">
    <source>
        <dbReference type="ARBA" id="ARBA00022723"/>
    </source>
</evidence>
<proteinExistence type="inferred from homology"/>
<name>A0A7S9LP91_9RHOB</name>
<keyword evidence="11" id="KW-0808">Transferase</keyword>
<dbReference type="RefSeq" id="WP_196101965.1">
    <property type="nucleotide sequence ID" value="NZ_CP064942.1"/>
</dbReference>
<comment type="similarity">
    <text evidence="2">Belongs to the TsaE family.</text>
</comment>
<evidence type="ECO:0000313" key="11">
    <source>
        <dbReference type="EMBL" id="QPH52754.1"/>
    </source>
</evidence>
<dbReference type="GO" id="GO:0002949">
    <property type="term" value="P:tRNA threonylcarbamoyladenosine modification"/>
    <property type="evidence" value="ECO:0007669"/>
    <property type="project" value="InterPro"/>
</dbReference>
<dbReference type="GO" id="GO:0005524">
    <property type="term" value="F:ATP binding"/>
    <property type="evidence" value="ECO:0007669"/>
    <property type="project" value="UniProtKB-KW"/>
</dbReference>
<keyword evidence="4" id="KW-0963">Cytoplasm</keyword>
<dbReference type="InterPro" id="IPR003442">
    <property type="entry name" value="T6A_TsaE"/>
</dbReference>